<proteinExistence type="predicted"/>
<sequence length="523" mass="57500">MTRQPNILMIMTDQLRADCLGCYGHPLAKTPNIDALARTGTQFDRFYVASPVCMPNRASIMTSRMPSGHRGRFNGIGLGLGDVTFVDVLRQGGYDTAHFGKSHLQNFSTVPPAMLHEPQGRTPLPAALQSAVPRQEGEVYAQEMPTSWADPGHRVATPYYGFSHVDLATNHGDEIGGDYEAWLRGQVDDIDSVRGPENGVPKSGYDAPQTWCSPLKPEQWSTHYIGDRACDWLRDRAPGAAPFFASVSFPDPHHPFVVPEPYFSMYRPEDITLPDTFANRMPLPARNLHQQLADGTAMRGHQLAFAVSEDEARAIIAVTLGMITFIDDQVGRLVSTLKATGDYDNTIIVFNSDHGDFLGDYGLMLKFGIHNAGVTRVPFIWSDPRDVASRGAVRSDLASSLDIGPSFLAAAGMDCFSGAQGRDLFDAAIPEPDGLLIEEESQRPVLGMSHALVMRSLVTRDWRLTLSVGNGNHELVHLARDPGETRNLWDDPQSAGTRHRLTEQMALRMIELADRTPLPTSRA</sequence>
<dbReference type="GO" id="GO:0008484">
    <property type="term" value="F:sulfuric ester hydrolase activity"/>
    <property type="evidence" value="ECO:0007669"/>
    <property type="project" value="TreeGrafter"/>
</dbReference>
<gene>
    <name evidence="4" type="ORF">GLS40_13565</name>
</gene>
<evidence type="ECO:0000256" key="2">
    <source>
        <dbReference type="ARBA" id="ARBA00022801"/>
    </source>
</evidence>
<evidence type="ECO:0000259" key="3">
    <source>
        <dbReference type="Pfam" id="PF00884"/>
    </source>
</evidence>
<dbReference type="EMBL" id="WNXQ01000008">
    <property type="protein sequence ID" value="MWB79062.1"/>
    <property type="molecule type" value="Genomic_DNA"/>
</dbReference>
<dbReference type="AlphaFoldDB" id="A0A844WEH3"/>
<comment type="caution">
    <text evidence="4">The sequence shown here is derived from an EMBL/GenBank/DDBJ whole genome shotgun (WGS) entry which is preliminary data.</text>
</comment>
<protein>
    <submittedName>
        <fullName evidence="4">Sulfatase-like hydrolase/transferase</fullName>
    </submittedName>
</protein>
<dbReference type="PANTHER" id="PTHR45953">
    <property type="entry name" value="IDURONATE 2-SULFATASE"/>
    <property type="match status" value="1"/>
</dbReference>
<dbReference type="InterPro" id="IPR000917">
    <property type="entry name" value="Sulfatase_N"/>
</dbReference>
<feature type="domain" description="Sulfatase N-terminal" evidence="3">
    <location>
        <begin position="5"/>
        <end position="413"/>
    </location>
</feature>
<evidence type="ECO:0000256" key="1">
    <source>
        <dbReference type="ARBA" id="ARBA00022723"/>
    </source>
</evidence>
<keyword evidence="4" id="KW-0808">Transferase</keyword>
<reference evidence="4 5" key="1">
    <citation type="submission" date="2019-11" db="EMBL/GenBank/DDBJ databases">
        <title>Pseudooceanicola pacifica sp. nov., isolated from deep-sea sediment of the Pacific Ocean.</title>
        <authorList>
            <person name="Lyu L."/>
        </authorList>
    </citation>
    <scope>NUCLEOTIDE SEQUENCE [LARGE SCALE GENOMIC DNA]</scope>
    <source>
        <strain evidence="4 5">216_PA32_1</strain>
    </source>
</reference>
<dbReference type="Pfam" id="PF00884">
    <property type="entry name" value="Sulfatase"/>
    <property type="match status" value="1"/>
</dbReference>
<keyword evidence="2 4" id="KW-0378">Hydrolase</keyword>
<dbReference type="GO" id="GO:0016740">
    <property type="term" value="F:transferase activity"/>
    <property type="evidence" value="ECO:0007669"/>
    <property type="project" value="UniProtKB-KW"/>
</dbReference>
<dbReference type="SUPFAM" id="SSF53649">
    <property type="entry name" value="Alkaline phosphatase-like"/>
    <property type="match status" value="1"/>
</dbReference>
<dbReference type="GO" id="GO:0046872">
    <property type="term" value="F:metal ion binding"/>
    <property type="evidence" value="ECO:0007669"/>
    <property type="project" value="UniProtKB-KW"/>
</dbReference>
<dbReference type="PANTHER" id="PTHR45953:SF1">
    <property type="entry name" value="IDURONATE 2-SULFATASE"/>
    <property type="match status" value="1"/>
</dbReference>
<dbReference type="Proteomes" id="UP000443843">
    <property type="component" value="Unassembled WGS sequence"/>
</dbReference>
<evidence type="ECO:0000313" key="4">
    <source>
        <dbReference type="EMBL" id="MWB79062.1"/>
    </source>
</evidence>
<name>A0A844WEH3_9RHOB</name>
<evidence type="ECO:0000313" key="5">
    <source>
        <dbReference type="Proteomes" id="UP000443843"/>
    </source>
</evidence>
<dbReference type="InterPro" id="IPR017850">
    <property type="entry name" value="Alkaline_phosphatase_core_sf"/>
</dbReference>
<accession>A0A844WEH3</accession>
<keyword evidence="1" id="KW-0479">Metal-binding</keyword>
<organism evidence="4 5">
    <name type="scientific">Pseudooceanicola pacificus</name>
    <dbReference type="NCBI Taxonomy" id="2676438"/>
    <lineage>
        <taxon>Bacteria</taxon>
        <taxon>Pseudomonadati</taxon>
        <taxon>Pseudomonadota</taxon>
        <taxon>Alphaproteobacteria</taxon>
        <taxon>Rhodobacterales</taxon>
        <taxon>Paracoccaceae</taxon>
        <taxon>Pseudooceanicola</taxon>
    </lineage>
</organism>
<dbReference type="GO" id="GO:0005737">
    <property type="term" value="C:cytoplasm"/>
    <property type="evidence" value="ECO:0007669"/>
    <property type="project" value="TreeGrafter"/>
</dbReference>
<keyword evidence="5" id="KW-1185">Reference proteome</keyword>
<dbReference type="Gene3D" id="3.40.720.10">
    <property type="entry name" value="Alkaline Phosphatase, subunit A"/>
    <property type="match status" value="1"/>
</dbReference>
<dbReference type="RefSeq" id="WP_160383274.1">
    <property type="nucleotide sequence ID" value="NZ_WNXQ01000008.1"/>
</dbReference>